<dbReference type="GO" id="GO:0006351">
    <property type="term" value="P:DNA-templated transcription"/>
    <property type="evidence" value="ECO:0007669"/>
    <property type="project" value="InterPro"/>
</dbReference>
<dbReference type="GO" id="GO:0003899">
    <property type="term" value="F:DNA-directed RNA polymerase activity"/>
    <property type="evidence" value="ECO:0007669"/>
    <property type="project" value="InterPro"/>
</dbReference>
<dbReference type="Pfam" id="PF00137">
    <property type="entry name" value="ATP-synt_C"/>
    <property type="match status" value="1"/>
</dbReference>
<dbReference type="InterPro" id="IPR002379">
    <property type="entry name" value="ATPase_proteolipid_c-like_dom"/>
</dbReference>
<dbReference type="AlphaFoldDB" id="A0AAP0NS59"/>
<dbReference type="Proteomes" id="UP001420932">
    <property type="component" value="Unassembled WGS sequence"/>
</dbReference>
<dbReference type="GO" id="GO:0045259">
    <property type="term" value="C:proton-transporting ATP synthase complex"/>
    <property type="evidence" value="ECO:0007669"/>
    <property type="project" value="InterPro"/>
</dbReference>
<feature type="domain" description="ATPase F1/V1/A1 complex alpha/beta subunit nucleotide-binding" evidence="9">
    <location>
        <begin position="189"/>
        <end position="281"/>
    </location>
</feature>
<evidence type="ECO:0000313" key="13">
    <source>
        <dbReference type="Proteomes" id="UP001420932"/>
    </source>
</evidence>
<evidence type="ECO:0000256" key="7">
    <source>
        <dbReference type="ARBA" id="ARBA00023065"/>
    </source>
</evidence>
<dbReference type="Gene3D" id="1.20.20.10">
    <property type="entry name" value="F1F0 ATP synthase subunit C"/>
    <property type="match status" value="1"/>
</dbReference>
<dbReference type="Pfam" id="PF04560">
    <property type="entry name" value="RNA_pol_Rpb2_7"/>
    <property type="match status" value="1"/>
</dbReference>
<dbReference type="InterPro" id="IPR036121">
    <property type="entry name" value="ATPase_F1/V1/A1_a/bsu_N_sf"/>
</dbReference>
<comment type="subcellular location">
    <subcellularLocation>
        <location evidence="1">Membrane</location>
        <topology evidence="1">Multi-pass membrane protein</topology>
    </subcellularLocation>
</comment>
<dbReference type="InterPro" id="IPR007641">
    <property type="entry name" value="RNA_pol_Rpb2_7"/>
</dbReference>
<dbReference type="SUPFAM" id="SSF50615">
    <property type="entry name" value="N-terminal domain of alpha and beta subunits of F1 ATP synthase"/>
    <property type="match status" value="1"/>
</dbReference>
<dbReference type="InterPro" id="IPR027417">
    <property type="entry name" value="P-loop_NTPase"/>
</dbReference>
<gene>
    <name evidence="12" type="ORF">Syun_021303</name>
</gene>
<keyword evidence="8" id="KW-0472">Membrane</keyword>
<keyword evidence="4" id="KW-0813">Transport</keyword>
<evidence type="ECO:0000259" key="10">
    <source>
        <dbReference type="Pfam" id="PF00137"/>
    </source>
</evidence>
<comment type="similarity">
    <text evidence="2">Belongs to the ATPase C chain family.</text>
</comment>
<dbReference type="SUPFAM" id="SSF64484">
    <property type="entry name" value="beta and beta-prime subunits of DNA dependent RNA-polymerase"/>
    <property type="match status" value="1"/>
</dbReference>
<dbReference type="Gene3D" id="3.40.50.300">
    <property type="entry name" value="P-loop containing nucleotide triphosphate hydrolases"/>
    <property type="match status" value="1"/>
</dbReference>
<organism evidence="12 13">
    <name type="scientific">Stephania yunnanensis</name>
    <dbReference type="NCBI Taxonomy" id="152371"/>
    <lineage>
        <taxon>Eukaryota</taxon>
        <taxon>Viridiplantae</taxon>
        <taxon>Streptophyta</taxon>
        <taxon>Embryophyta</taxon>
        <taxon>Tracheophyta</taxon>
        <taxon>Spermatophyta</taxon>
        <taxon>Magnoliopsida</taxon>
        <taxon>Ranunculales</taxon>
        <taxon>Menispermaceae</taxon>
        <taxon>Menispermoideae</taxon>
        <taxon>Cissampelideae</taxon>
        <taxon>Stephania</taxon>
    </lineage>
</organism>
<dbReference type="GO" id="GO:0033177">
    <property type="term" value="C:proton-transporting two-sector ATPase complex, proton-transporting domain"/>
    <property type="evidence" value="ECO:0007669"/>
    <property type="project" value="InterPro"/>
</dbReference>
<evidence type="ECO:0000256" key="6">
    <source>
        <dbReference type="ARBA" id="ARBA00022989"/>
    </source>
</evidence>
<keyword evidence="5" id="KW-0812">Transmembrane</keyword>
<evidence type="ECO:0000259" key="11">
    <source>
        <dbReference type="Pfam" id="PF04560"/>
    </source>
</evidence>
<evidence type="ECO:0000256" key="4">
    <source>
        <dbReference type="ARBA" id="ARBA00022448"/>
    </source>
</evidence>
<accession>A0AAP0NS59</accession>
<dbReference type="InterPro" id="IPR035921">
    <property type="entry name" value="F/V-ATP_Csub_sf"/>
</dbReference>
<comment type="caution">
    <text evidence="12">The sequence shown here is derived from an EMBL/GenBank/DDBJ whole genome shotgun (WGS) entry which is preliminary data.</text>
</comment>
<dbReference type="EMBL" id="JBBNAF010000009">
    <property type="protein sequence ID" value="KAK9114506.1"/>
    <property type="molecule type" value="Genomic_DNA"/>
</dbReference>
<dbReference type="GO" id="GO:0005524">
    <property type="term" value="F:ATP binding"/>
    <property type="evidence" value="ECO:0007669"/>
    <property type="project" value="InterPro"/>
</dbReference>
<dbReference type="PRINTS" id="PR00124">
    <property type="entry name" value="ATPASEC"/>
</dbReference>
<dbReference type="InterPro" id="IPR000454">
    <property type="entry name" value="ATP_synth_F0_csu"/>
</dbReference>
<sequence length="282" mass="30483">MKVWVLEGFGAAHILGEILTYKYDHIRARQEVHGTTIIGGTIPNPEDAPESFRLLIRELRSLALELNHFLELTMNPLISTVFIIAARLVVGLVSIGPGVGKGISAGQAIKGIARQPEVEGEIREFEECTIGIALNLESKNVDVVLMGDGLMILEGSSVKAIGKIAMLPVSETCLVHIINASAKPTDGRGCGQCELIIRDKQTSKTAVATDTILNQKGQNVICVYVAIGQKASSVAQVVITFQEQGAMEYTIMVTDSVNSPATLQYLPPQTGEALTEYFMYRE</sequence>
<dbReference type="Pfam" id="PF00006">
    <property type="entry name" value="ATP-synt_ab"/>
    <property type="match status" value="1"/>
</dbReference>
<dbReference type="InterPro" id="IPR005294">
    <property type="entry name" value="ATP_synth_F1_asu"/>
</dbReference>
<dbReference type="SUPFAM" id="SSF52540">
    <property type="entry name" value="P-loop containing nucleoside triphosphate hydrolases"/>
    <property type="match status" value="1"/>
</dbReference>
<feature type="domain" description="V-ATPase proteolipid subunit C-like" evidence="10">
    <location>
        <begin position="84"/>
        <end position="118"/>
    </location>
</feature>
<dbReference type="PANTHER" id="PTHR48082">
    <property type="entry name" value="ATP SYNTHASE SUBUNIT ALPHA, MITOCHONDRIAL"/>
    <property type="match status" value="1"/>
</dbReference>
<keyword evidence="6" id="KW-1133">Transmembrane helix</keyword>
<proteinExistence type="inferred from homology"/>
<dbReference type="InterPro" id="IPR000194">
    <property type="entry name" value="ATPase_F1/V1/A1_a/bsu_nucl-bd"/>
</dbReference>
<name>A0AAP0NS59_9MAGN</name>
<dbReference type="GO" id="GO:0043531">
    <property type="term" value="F:ADP binding"/>
    <property type="evidence" value="ECO:0007669"/>
    <property type="project" value="TreeGrafter"/>
</dbReference>
<dbReference type="SUPFAM" id="SSF81333">
    <property type="entry name" value="F1F0 ATP synthase subunit C"/>
    <property type="match status" value="1"/>
</dbReference>
<evidence type="ECO:0000313" key="12">
    <source>
        <dbReference type="EMBL" id="KAK9114506.1"/>
    </source>
</evidence>
<evidence type="ECO:0000256" key="3">
    <source>
        <dbReference type="ARBA" id="ARBA00008936"/>
    </source>
</evidence>
<protein>
    <submittedName>
        <fullName evidence="12">Uncharacterized protein</fullName>
    </submittedName>
</protein>
<evidence type="ECO:0000259" key="9">
    <source>
        <dbReference type="Pfam" id="PF00006"/>
    </source>
</evidence>
<keyword evidence="13" id="KW-1185">Reference proteome</keyword>
<dbReference type="GO" id="GO:0046933">
    <property type="term" value="F:proton-transporting ATP synthase activity, rotational mechanism"/>
    <property type="evidence" value="ECO:0007669"/>
    <property type="project" value="InterPro"/>
</dbReference>
<evidence type="ECO:0000256" key="8">
    <source>
        <dbReference type="ARBA" id="ARBA00023136"/>
    </source>
</evidence>
<comment type="similarity">
    <text evidence="3">Belongs to the ATPase alpha/beta chains family.</text>
</comment>
<feature type="domain" description="RNA polymerase Rpb2" evidence="11">
    <location>
        <begin position="1"/>
        <end position="70"/>
    </location>
</feature>
<reference evidence="12 13" key="1">
    <citation type="submission" date="2024-01" db="EMBL/GenBank/DDBJ databases">
        <title>Genome assemblies of Stephania.</title>
        <authorList>
            <person name="Yang L."/>
        </authorList>
    </citation>
    <scope>NUCLEOTIDE SEQUENCE [LARGE SCALE GENOMIC DNA]</scope>
    <source>
        <strain evidence="12">YNDBR</strain>
        <tissue evidence="12">Leaf</tissue>
    </source>
</reference>
<dbReference type="GO" id="GO:0003677">
    <property type="term" value="F:DNA binding"/>
    <property type="evidence" value="ECO:0007669"/>
    <property type="project" value="InterPro"/>
</dbReference>
<evidence type="ECO:0000256" key="5">
    <source>
        <dbReference type="ARBA" id="ARBA00022692"/>
    </source>
</evidence>
<dbReference type="PANTHER" id="PTHR48082:SF2">
    <property type="entry name" value="ATP SYNTHASE SUBUNIT ALPHA, MITOCHONDRIAL"/>
    <property type="match status" value="1"/>
</dbReference>
<dbReference type="InterPro" id="IPR038662">
    <property type="entry name" value="ATP_synth_F0_csu_sf"/>
</dbReference>
<keyword evidence="7" id="KW-0406">Ion transport</keyword>
<evidence type="ECO:0000256" key="2">
    <source>
        <dbReference type="ARBA" id="ARBA00006704"/>
    </source>
</evidence>
<evidence type="ECO:0000256" key="1">
    <source>
        <dbReference type="ARBA" id="ARBA00004141"/>
    </source>
</evidence>